<feature type="compositionally biased region" description="Basic and acidic residues" evidence="1">
    <location>
        <begin position="39"/>
        <end position="54"/>
    </location>
</feature>
<organism evidence="2 3">
    <name type="scientific">Acidaminobacter hydrogenoformans DSM 2784</name>
    <dbReference type="NCBI Taxonomy" id="1120920"/>
    <lineage>
        <taxon>Bacteria</taxon>
        <taxon>Bacillati</taxon>
        <taxon>Bacillota</taxon>
        <taxon>Clostridia</taxon>
        <taxon>Peptostreptococcales</taxon>
        <taxon>Acidaminobacteraceae</taxon>
        <taxon>Acidaminobacter</taxon>
    </lineage>
</organism>
<dbReference type="Proteomes" id="UP000199208">
    <property type="component" value="Unassembled WGS sequence"/>
</dbReference>
<name>A0A1G5S0D1_9FIRM</name>
<protein>
    <submittedName>
        <fullName evidence="2">Uncharacterized protein</fullName>
    </submittedName>
</protein>
<feature type="region of interest" description="Disordered" evidence="1">
    <location>
        <begin position="1"/>
        <end position="87"/>
    </location>
</feature>
<accession>A0A1G5S0D1</accession>
<proteinExistence type="predicted"/>
<dbReference type="AlphaFoldDB" id="A0A1G5S0D1"/>
<reference evidence="2 3" key="1">
    <citation type="submission" date="2016-10" db="EMBL/GenBank/DDBJ databases">
        <authorList>
            <person name="de Groot N.N."/>
        </authorList>
    </citation>
    <scope>NUCLEOTIDE SEQUENCE [LARGE SCALE GENOMIC DNA]</scope>
    <source>
        <strain evidence="2 3">DSM 2784</strain>
    </source>
</reference>
<evidence type="ECO:0000313" key="2">
    <source>
        <dbReference type="EMBL" id="SCZ79716.1"/>
    </source>
</evidence>
<evidence type="ECO:0000256" key="1">
    <source>
        <dbReference type="SAM" id="MobiDB-lite"/>
    </source>
</evidence>
<sequence length="146" mass="15834">MAKIMSKSKPPWLSKDNGDTKSSQGAKSSKGLKGSDSPKASKDTKSSSRVKSEGGVKPQGTKPHGSKPQGERKFSDSPDFNSPVKNITDQQMLEMFLEDVFEEPTDYGAEKIQALKKAGIESDQPGVLITMEDGTAYQIQIKKVKV</sequence>
<dbReference type="EMBL" id="FMWL01000008">
    <property type="protein sequence ID" value="SCZ79716.1"/>
    <property type="molecule type" value="Genomic_DNA"/>
</dbReference>
<keyword evidence="3" id="KW-1185">Reference proteome</keyword>
<gene>
    <name evidence="2" type="ORF">SAMN03080599_01914</name>
</gene>
<dbReference type="RefSeq" id="WP_092590876.1">
    <property type="nucleotide sequence ID" value="NZ_FMWL01000008.1"/>
</dbReference>
<evidence type="ECO:0000313" key="3">
    <source>
        <dbReference type="Proteomes" id="UP000199208"/>
    </source>
</evidence>
<feature type="compositionally biased region" description="Polar residues" evidence="1">
    <location>
        <begin position="78"/>
        <end position="87"/>
    </location>
</feature>
<dbReference type="STRING" id="1120920.SAMN03080599_01914"/>